<gene>
    <name evidence="2" type="ORF">FHG85_07295</name>
</gene>
<name>A0A7D3XE66_9BACT</name>
<accession>A0A7D3XE66</accession>
<dbReference type="RefSeq" id="WP_173074457.1">
    <property type="nucleotide sequence ID" value="NZ_CP041345.1"/>
</dbReference>
<proteinExistence type="predicted"/>
<sequence length="213" mass="24377">MKKFAFIAFFLFLISIVKAQELDFSNVAGIEFGASDLIAKESAPDNISFYCGVSWAYFFDLKHGIRTGITRYYDTQGADYGIIVPLLFSKRTPSKRDYSNDAETFGGYLFNTFFSGIFPWRAEYTIGPAFGYFKQSSNINEEEYKLSSEFFFAINGGIRVSAQIWRFNLGGKFEVGYVPTKNFYFISSDPQWNGIKTAWMFRGGLFLSYSFDM</sequence>
<protein>
    <recommendedName>
        <fullName evidence="4">Porin family protein</fullName>
    </recommendedName>
</protein>
<dbReference type="Proteomes" id="UP000500961">
    <property type="component" value="Chromosome"/>
</dbReference>
<dbReference type="KEGG" id="ttz:FHG85_07295"/>
<keyword evidence="3" id="KW-1185">Reference proteome</keyword>
<evidence type="ECO:0000313" key="2">
    <source>
        <dbReference type="EMBL" id="QKG80072.1"/>
    </source>
</evidence>
<feature type="chain" id="PRO_5029717384" description="Porin family protein" evidence="1">
    <location>
        <begin position="20"/>
        <end position="213"/>
    </location>
</feature>
<evidence type="ECO:0000313" key="3">
    <source>
        <dbReference type="Proteomes" id="UP000500961"/>
    </source>
</evidence>
<evidence type="ECO:0000256" key="1">
    <source>
        <dbReference type="SAM" id="SignalP"/>
    </source>
</evidence>
<evidence type="ECO:0008006" key="4">
    <source>
        <dbReference type="Google" id="ProtNLM"/>
    </source>
</evidence>
<feature type="signal peptide" evidence="1">
    <location>
        <begin position="1"/>
        <end position="19"/>
    </location>
</feature>
<dbReference type="AlphaFoldDB" id="A0A7D3XE66"/>
<reference evidence="2 3" key="1">
    <citation type="submission" date="2019-07" db="EMBL/GenBank/DDBJ databases">
        <title>Thalassofilum flectens gen. nov., sp. nov., a novel moderate thermophilic anaerobe from a shallow sea hot spring in Kunashir Island (Russia), representing a new family in the order Bacteroidales, and proposal of Thalassofilacea fam. nov.</title>
        <authorList>
            <person name="Kochetkova T.V."/>
            <person name="Podosokorskaya O.A."/>
            <person name="Novikov A."/>
            <person name="Elcheninov A.G."/>
            <person name="Toshchakov S.V."/>
            <person name="Kublanov I.V."/>
        </authorList>
    </citation>
    <scope>NUCLEOTIDE SEQUENCE [LARGE SCALE GENOMIC DNA]</scope>
    <source>
        <strain evidence="2 3">38-H</strain>
    </source>
</reference>
<dbReference type="EMBL" id="CP041345">
    <property type="protein sequence ID" value="QKG80072.1"/>
    <property type="molecule type" value="Genomic_DNA"/>
</dbReference>
<organism evidence="2 3">
    <name type="scientific">Tenuifilum thalassicum</name>
    <dbReference type="NCBI Taxonomy" id="2590900"/>
    <lineage>
        <taxon>Bacteria</taxon>
        <taxon>Pseudomonadati</taxon>
        <taxon>Bacteroidota</taxon>
        <taxon>Bacteroidia</taxon>
        <taxon>Bacteroidales</taxon>
        <taxon>Tenuifilaceae</taxon>
        <taxon>Tenuifilum</taxon>
    </lineage>
</organism>
<keyword evidence="1" id="KW-0732">Signal</keyword>